<keyword evidence="2" id="KW-0805">Transcription regulation</keyword>
<keyword evidence="4" id="KW-0804">Transcription</keyword>
<comment type="caution">
    <text evidence="9">The sequence shown here is derived from an EMBL/GenBank/DDBJ whole genome shotgun (WGS) entry which is preliminary data.</text>
</comment>
<dbReference type="SUPFAM" id="SSF46785">
    <property type="entry name" value="Winged helix' DNA-binding domain"/>
    <property type="match status" value="1"/>
</dbReference>
<dbReference type="AlphaFoldDB" id="A0A8J3Z426"/>
<reference evidence="9" key="1">
    <citation type="submission" date="2021-01" db="EMBL/GenBank/DDBJ databases">
        <title>Whole genome shotgun sequence of Virgisporangium aurantiacum NBRC 16421.</title>
        <authorList>
            <person name="Komaki H."/>
            <person name="Tamura T."/>
        </authorList>
    </citation>
    <scope>NUCLEOTIDE SEQUENCE</scope>
    <source>
        <strain evidence="9">NBRC 16421</strain>
    </source>
</reference>
<dbReference type="SMART" id="SM00346">
    <property type="entry name" value="HTH_ICLR"/>
    <property type="match status" value="1"/>
</dbReference>
<proteinExistence type="predicted"/>
<name>A0A8J3Z426_9ACTN</name>
<evidence type="ECO:0000259" key="7">
    <source>
        <dbReference type="PROSITE" id="PS51077"/>
    </source>
</evidence>
<evidence type="ECO:0000256" key="2">
    <source>
        <dbReference type="ARBA" id="ARBA00023015"/>
    </source>
</evidence>
<dbReference type="Pfam" id="PF01614">
    <property type="entry name" value="IclR_C"/>
    <property type="match status" value="1"/>
</dbReference>
<dbReference type="PANTHER" id="PTHR30136:SF24">
    <property type="entry name" value="HTH-TYPE TRANSCRIPTIONAL REPRESSOR ALLR"/>
    <property type="match status" value="1"/>
</dbReference>
<dbReference type="GO" id="GO:0045892">
    <property type="term" value="P:negative regulation of DNA-templated transcription"/>
    <property type="evidence" value="ECO:0007669"/>
    <property type="project" value="TreeGrafter"/>
</dbReference>
<dbReference type="InterPro" id="IPR036390">
    <property type="entry name" value="WH_DNA-bd_sf"/>
</dbReference>
<dbReference type="InterPro" id="IPR014757">
    <property type="entry name" value="Tscrpt_reg_IclR_C"/>
</dbReference>
<dbReference type="EMBL" id="BOPG01000027">
    <property type="protein sequence ID" value="GIJ56939.1"/>
    <property type="molecule type" value="Genomic_DNA"/>
</dbReference>
<evidence type="ECO:0000256" key="3">
    <source>
        <dbReference type="ARBA" id="ARBA00023125"/>
    </source>
</evidence>
<evidence type="ECO:0000313" key="9">
    <source>
        <dbReference type="EMBL" id="GIJ56939.1"/>
    </source>
</evidence>
<dbReference type="GO" id="GO:0003677">
    <property type="term" value="F:DNA binding"/>
    <property type="evidence" value="ECO:0007669"/>
    <property type="project" value="UniProtKB-KW"/>
</dbReference>
<dbReference type="Gene3D" id="3.30.450.40">
    <property type="match status" value="1"/>
</dbReference>
<accession>A0A8J3Z426</accession>
<dbReference type="FunFam" id="1.10.10.10:FF:000056">
    <property type="entry name" value="IclR family transcriptional regulator"/>
    <property type="match status" value="1"/>
</dbReference>
<evidence type="ECO:0000256" key="5">
    <source>
        <dbReference type="ARBA" id="ARBA00058938"/>
    </source>
</evidence>
<dbReference type="GO" id="GO:0006071">
    <property type="term" value="P:glycerol metabolic process"/>
    <property type="evidence" value="ECO:0007669"/>
    <property type="project" value="UniProtKB-KW"/>
</dbReference>
<evidence type="ECO:0000256" key="1">
    <source>
        <dbReference type="ARBA" id="ARBA00022798"/>
    </source>
</evidence>
<comment type="function">
    <text evidence="5">May be an activator protein for the gylABX operon.</text>
</comment>
<dbReference type="Gene3D" id="1.10.10.10">
    <property type="entry name" value="Winged helix-like DNA-binding domain superfamily/Winged helix DNA-binding domain"/>
    <property type="match status" value="1"/>
</dbReference>
<dbReference type="InterPro" id="IPR050707">
    <property type="entry name" value="HTH_MetabolicPath_Reg"/>
</dbReference>
<feature type="domain" description="HTH iclR-type" evidence="7">
    <location>
        <begin position="13"/>
        <end position="74"/>
    </location>
</feature>
<dbReference type="Pfam" id="PF09339">
    <property type="entry name" value="HTH_IclR"/>
    <property type="match status" value="1"/>
</dbReference>
<dbReference type="InterPro" id="IPR029016">
    <property type="entry name" value="GAF-like_dom_sf"/>
</dbReference>
<evidence type="ECO:0000256" key="6">
    <source>
        <dbReference type="ARBA" id="ARBA00070406"/>
    </source>
</evidence>
<protein>
    <recommendedName>
        <fullName evidence="6">Glycerol operon regulatory protein</fullName>
    </recommendedName>
</protein>
<evidence type="ECO:0000256" key="4">
    <source>
        <dbReference type="ARBA" id="ARBA00023163"/>
    </source>
</evidence>
<evidence type="ECO:0000313" key="10">
    <source>
        <dbReference type="Proteomes" id="UP000612585"/>
    </source>
</evidence>
<dbReference type="PROSITE" id="PS51077">
    <property type="entry name" value="HTH_ICLR"/>
    <property type="match status" value="1"/>
</dbReference>
<organism evidence="9 10">
    <name type="scientific">Virgisporangium aurantiacum</name>
    <dbReference type="NCBI Taxonomy" id="175570"/>
    <lineage>
        <taxon>Bacteria</taxon>
        <taxon>Bacillati</taxon>
        <taxon>Actinomycetota</taxon>
        <taxon>Actinomycetes</taxon>
        <taxon>Micromonosporales</taxon>
        <taxon>Micromonosporaceae</taxon>
        <taxon>Virgisporangium</taxon>
    </lineage>
</organism>
<gene>
    <name evidence="9" type="ORF">Vau01_044550</name>
</gene>
<dbReference type="InterPro" id="IPR036388">
    <property type="entry name" value="WH-like_DNA-bd_sf"/>
</dbReference>
<keyword evidence="10" id="KW-1185">Reference proteome</keyword>
<dbReference type="PANTHER" id="PTHR30136">
    <property type="entry name" value="HELIX-TURN-HELIX TRANSCRIPTIONAL REGULATOR, ICLR FAMILY"/>
    <property type="match status" value="1"/>
</dbReference>
<keyword evidence="3" id="KW-0238">DNA-binding</keyword>
<keyword evidence="1" id="KW-0319">Glycerol metabolism</keyword>
<evidence type="ECO:0000259" key="8">
    <source>
        <dbReference type="PROSITE" id="PS51078"/>
    </source>
</evidence>
<dbReference type="Proteomes" id="UP000612585">
    <property type="component" value="Unassembled WGS sequence"/>
</dbReference>
<sequence length="262" mass="28259">MAGTKISAYRPRNSTADRTLDILLLFDDARPTVSALEVTEHIGVTRSSAYRYLQSLVSTGFIEEADAGAYRLGPRVLELARLARRSYGLSTLARPVMLRLAAEVGETVLLTRRSGAAVVCLEREEAGAGPVRLSYERGHILPVNAGAAAYTLLAWEPDDEIDAVLAAGDLTRSTERTLTTTHELKARFAEIRAAGYAVSRGELDPDVLGVAAPVRNDHDTVIASISVAALSRRITDERLPDVVARVCRAAADLTEHVRLVDG</sequence>
<dbReference type="RefSeq" id="WP_203995928.1">
    <property type="nucleotide sequence ID" value="NZ_BOPG01000027.1"/>
</dbReference>
<dbReference type="PROSITE" id="PS51078">
    <property type="entry name" value="ICLR_ED"/>
    <property type="match status" value="1"/>
</dbReference>
<feature type="domain" description="IclR-ED" evidence="8">
    <location>
        <begin position="75"/>
        <end position="259"/>
    </location>
</feature>
<dbReference type="SUPFAM" id="SSF55781">
    <property type="entry name" value="GAF domain-like"/>
    <property type="match status" value="1"/>
</dbReference>
<dbReference type="GO" id="GO:0003700">
    <property type="term" value="F:DNA-binding transcription factor activity"/>
    <property type="evidence" value="ECO:0007669"/>
    <property type="project" value="TreeGrafter"/>
</dbReference>
<dbReference type="InterPro" id="IPR005471">
    <property type="entry name" value="Tscrpt_reg_IclR_N"/>
</dbReference>